<keyword evidence="4" id="KW-1185">Reference proteome</keyword>
<dbReference type="EMBL" id="SAEB01000006">
    <property type="protein sequence ID" value="RVD85456.1"/>
    <property type="molecule type" value="Genomic_DNA"/>
</dbReference>
<feature type="region of interest" description="Disordered" evidence="1">
    <location>
        <begin position="339"/>
        <end position="358"/>
    </location>
</feature>
<feature type="compositionally biased region" description="Polar residues" evidence="1">
    <location>
        <begin position="32"/>
        <end position="49"/>
    </location>
</feature>
<dbReference type="GeneID" id="93586088"/>
<feature type="compositionally biased region" description="Pro residues" evidence="1">
    <location>
        <begin position="204"/>
        <end position="214"/>
    </location>
</feature>
<evidence type="ECO:0000256" key="2">
    <source>
        <dbReference type="SAM" id="Phobius"/>
    </source>
</evidence>
<keyword evidence="2" id="KW-1133">Transmembrane helix</keyword>
<feature type="compositionally biased region" description="Polar residues" evidence="1">
    <location>
        <begin position="339"/>
        <end position="351"/>
    </location>
</feature>
<proteinExistence type="predicted"/>
<evidence type="ECO:0000313" key="3">
    <source>
        <dbReference type="EMBL" id="RVD85456.1"/>
    </source>
</evidence>
<evidence type="ECO:0000313" key="4">
    <source>
        <dbReference type="Proteomes" id="UP000283090"/>
    </source>
</evidence>
<keyword evidence="2" id="KW-0472">Membrane</keyword>
<accession>A0A437A2T5</accession>
<reference evidence="3 4" key="1">
    <citation type="submission" date="2019-01" db="EMBL/GenBank/DDBJ databases">
        <title>Intercellular communication is required for trap formation in the nematode-trapping fungus Duddingtonia flagrans.</title>
        <authorList>
            <person name="Youssar L."/>
            <person name="Wernet V."/>
            <person name="Hensel N."/>
            <person name="Hildebrandt H.-G."/>
            <person name="Fischer R."/>
        </authorList>
    </citation>
    <scope>NUCLEOTIDE SEQUENCE [LARGE SCALE GENOMIC DNA]</scope>
    <source>
        <strain evidence="3 4">CBS H-5679</strain>
    </source>
</reference>
<keyword evidence="2" id="KW-0812">Transmembrane</keyword>
<feature type="transmembrane region" description="Helical" evidence="2">
    <location>
        <begin position="165"/>
        <end position="186"/>
    </location>
</feature>
<feature type="region of interest" description="Disordered" evidence="1">
    <location>
        <begin position="195"/>
        <end position="214"/>
    </location>
</feature>
<sequence>MSKVKSQEAITVTRGRQIVVIIPSIKTKEVGGSTTSTHVEGSGHSTHANGTTLAKASVSPETSVTQVVGSVAPTTFVISVRTSQVPPPVIIVTQVITITESPTGASSLMTVETSTIFTRAKENRPAGVPFPVGPLGTTEGQSPLETGGVHLPQEQFNGLAASPGVIAGSFAALVGVGLLICFGCWLRRKRHERRIKQSGAHPSSAPPNPPHPPLLPPINRYLHSPVWFGKKNKLSTNSTELWNLQPAPVGVATAGQSTATTPQSMVPRSPREGVIANISHTQLDHKRDILSTKGTTVDDRGYVGRHHHDDIEMSLDTENGAPVPNHDNSDIRMAVTQREVNQDQQGALNKSNPRKHKL</sequence>
<feature type="region of interest" description="Disordered" evidence="1">
    <location>
        <begin position="30"/>
        <end position="49"/>
    </location>
</feature>
<organism evidence="3 4">
    <name type="scientific">Arthrobotrys flagrans</name>
    <name type="common">Nematode-trapping fungus</name>
    <name type="synonym">Trichothecium flagrans</name>
    <dbReference type="NCBI Taxonomy" id="97331"/>
    <lineage>
        <taxon>Eukaryota</taxon>
        <taxon>Fungi</taxon>
        <taxon>Dikarya</taxon>
        <taxon>Ascomycota</taxon>
        <taxon>Pezizomycotina</taxon>
        <taxon>Orbiliomycetes</taxon>
        <taxon>Orbiliales</taxon>
        <taxon>Orbiliaceae</taxon>
        <taxon>Arthrobotrys</taxon>
    </lineage>
</organism>
<comment type="caution">
    <text evidence="3">The sequence shown here is derived from an EMBL/GenBank/DDBJ whole genome shotgun (WGS) entry which is preliminary data.</text>
</comment>
<evidence type="ECO:0000256" key="1">
    <source>
        <dbReference type="SAM" id="MobiDB-lite"/>
    </source>
</evidence>
<dbReference type="OrthoDB" id="5424683at2759"/>
<protein>
    <submittedName>
        <fullName evidence="3">Uncharacterized protein</fullName>
    </submittedName>
</protein>
<dbReference type="AlphaFoldDB" id="A0A437A2T5"/>
<dbReference type="VEuPathDB" id="FungiDB:DFL_003777"/>
<dbReference type="RefSeq" id="XP_067491000.1">
    <property type="nucleotide sequence ID" value="XM_067632763.1"/>
</dbReference>
<gene>
    <name evidence="3" type="ORF">DFL_003777</name>
</gene>
<dbReference type="Proteomes" id="UP000283090">
    <property type="component" value="Unassembled WGS sequence"/>
</dbReference>
<name>A0A437A2T5_ARTFL</name>